<dbReference type="PANTHER" id="PTHR30619:SF1">
    <property type="entry name" value="RECOMBINATION PROTEIN 2"/>
    <property type="match status" value="1"/>
</dbReference>
<keyword evidence="5 6" id="KW-0472">Membrane</keyword>
<dbReference type="GO" id="GO:0030420">
    <property type="term" value="P:establishment of competence for transformation"/>
    <property type="evidence" value="ECO:0007669"/>
    <property type="project" value="InterPro"/>
</dbReference>
<dbReference type="EMBL" id="LSNE01000005">
    <property type="protein sequence ID" value="KXI28981.1"/>
    <property type="molecule type" value="Genomic_DNA"/>
</dbReference>
<dbReference type="Gene3D" id="3.60.15.10">
    <property type="entry name" value="Ribonuclease Z/Hydroxyacylglutathione hydrolase-like"/>
    <property type="match status" value="2"/>
</dbReference>
<evidence type="ECO:0000256" key="6">
    <source>
        <dbReference type="SAM" id="Phobius"/>
    </source>
</evidence>
<feature type="transmembrane region" description="Helical" evidence="6">
    <location>
        <begin position="177"/>
        <end position="200"/>
    </location>
</feature>
<reference evidence="9" key="1">
    <citation type="submission" date="2016-02" db="EMBL/GenBank/DDBJ databases">
        <authorList>
            <person name="Schultz-Johansen M."/>
            <person name="Glaring M.A."/>
            <person name="Bech P.K."/>
            <person name="Stougaard P."/>
        </authorList>
    </citation>
    <scope>NUCLEOTIDE SEQUENCE [LARGE SCALE GENOMIC DNA]</scope>
    <source>
        <strain evidence="9">S66</strain>
    </source>
</reference>
<feature type="transmembrane region" description="Helical" evidence="6">
    <location>
        <begin position="307"/>
        <end position="329"/>
    </location>
</feature>
<evidence type="ECO:0000256" key="5">
    <source>
        <dbReference type="ARBA" id="ARBA00023136"/>
    </source>
</evidence>
<keyword evidence="9" id="KW-1185">Reference proteome</keyword>
<evidence type="ECO:0000256" key="3">
    <source>
        <dbReference type="ARBA" id="ARBA00022692"/>
    </source>
</evidence>
<protein>
    <submittedName>
        <fullName evidence="8">Competence protein ComEC</fullName>
    </submittedName>
</protein>
<name>A0A136A177_9ALTE</name>
<proteinExistence type="predicted"/>
<evidence type="ECO:0000256" key="2">
    <source>
        <dbReference type="ARBA" id="ARBA00022475"/>
    </source>
</evidence>
<keyword evidence="3 6" id="KW-0812">Transmembrane</keyword>
<gene>
    <name evidence="8" type="ORF">AX660_12475</name>
</gene>
<evidence type="ECO:0000313" key="8">
    <source>
        <dbReference type="EMBL" id="KXI28981.1"/>
    </source>
</evidence>
<dbReference type="InterPro" id="IPR004797">
    <property type="entry name" value="Competence_ComEC/Rec2"/>
</dbReference>
<keyword evidence="4 6" id="KW-1133">Transmembrane helix</keyword>
<evidence type="ECO:0000256" key="4">
    <source>
        <dbReference type="ARBA" id="ARBA00022989"/>
    </source>
</evidence>
<dbReference type="Pfam" id="PF00753">
    <property type="entry name" value="Lactamase_B"/>
    <property type="match status" value="1"/>
</dbReference>
<dbReference type="InterPro" id="IPR025405">
    <property type="entry name" value="DUF4131"/>
</dbReference>
<comment type="caution">
    <text evidence="8">The sequence shown here is derived from an EMBL/GenBank/DDBJ whole genome shotgun (WGS) entry which is preliminary data.</text>
</comment>
<feature type="transmembrane region" description="Helical" evidence="6">
    <location>
        <begin position="237"/>
        <end position="254"/>
    </location>
</feature>
<dbReference type="AlphaFoldDB" id="A0A136A177"/>
<comment type="subcellular location">
    <subcellularLocation>
        <location evidence="1">Cell membrane</location>
        <topology evidence="1">Multi-pass membrane protein</topology>
    </subcellularLocation>
</comment>
<dbReference type="NCBIfam" id="TIGR00361">
    <property type="entry name" value="ComEC_Rec2"/>
    <property type="match status" value="1"/>
</dbReference>
<evidence type="ECO:0000313" key="9">
    <source>
        <dbReference type="Proteomes" id="UP000070299"/>
    </source>
</evidence>
<dbReference type="CDD" id="cd07731">
    <property type="entry name" value="ComA-like_MBL-fold"/>
    <property type="match status" value="1"/>
</dbReference>
<dbReference type="InterPro" id="IPR001279">
    <property type="entry name" value="Metallo-B-lactamas"/>
</dbReference>
<dbReference type="InterPro" id="IPR036866">
    <property type="entry name" value="RibonucZ/Hydroxyglut_hydro"/>
</dbReference>
<dbReference type="PANTHER" id="PTHR30619">
    <property type="entry name" value="DNA INTERNALIZATION/COMPETENCE PROTEIN COMEC/REC2"/>
    <property type="match status" value="1"/>
</dbReference>
<feature type="transmembrane region" description="Helical" evidence="6">
    <location>
        <begin position="403"/>
        <end position="423"/>
    </location>
</feature>
<dbReference type="SMART" id="SM00849">
    <property type="entry name" value="Lactamase_B"/>
    <property type="match status" value="1"/>
</dbReference>
<dbReference type="InterPro" id="IPR004477">
    <property type="entry name" value="ComEC_N"/>
</dbReference>
<dbReference type="Pfam" id="PF03772">
    <property type="entry name" value="Competence"/>
    <property type="match status" value="1"/>
</dbReference>
<feature type="domain" description="Metallo-beta-lactamase" evidence="7">
    <location>
        <begin position="461"/>
        <end position="613"/>
    </location>
</feature>
<dbReference type="InterPro" id="IPR052159">
    <property type="entry name" value="Competence_DNA_uptake"/>
</dbReference>
<dbReference type="SUPFAM" id="SSF56281">
    <property type="entry name" value="Metallo-hydrolase/oxidoreductase"/>
    <property type="match status" value="1"/>
</dbReference>
<keyword evidence="2" id="KW-1003">Cell membrane</keyword>
<feature type="transmembrane region" description="Helical" evidence="6">
    <location>
        <begin position="266"/>
        <end position="295"/>
    </location>
</feature>
<evidence type="ECO:0000259" key="7">
    <source>
        <dbReference type="SMART" id="SM00849"/>
    </source>
</evidence>
<feature type="transmembrane region" description="Helical" evidence="6">
    <location>
        <begin position="212"/>
        <end position="231"/>
    </location>
</feature>
<dbReference type="Pfam" id="PF13567">
    <property type="entry name" value="DUF4131"/>
    <property type="match status" value="1"/>
</dbReference>
<feature type="transmembrane region" description="Helical" evidence="6">
    <location>
        <begin position="374"/>
        <end position="391"/>
    </location>
</feature>
<sequence length="708" mass="79505">MASVGHWQYSLQLPLSTLEQAILVTGELESLTHQYKEPRFNLRIEQIDTEPLSFKRLVRVSWAEPSWQLKQGQRVQLMLKLKPPHGLANEGGFNYQQWLFSEGIGASGYVKASINNLLLADSVSFRQRQLDSLLQLNLPQQAWIAALTLGYRGLLEDQDWLLVQSTGIAHLIAISGLHLALVASLSYFILAWLCGALVSRFYQLHHINLHKLALLGTLFTTYCYAALAGFALPTARAWIMLLLLITLFLCNLNLSLKRVLLLCTGFFMLLFPLSIFGLSFWLSFSAVLIIIFVFWRWPQKHNGFSVLGALTVMLRIQLGLSVLMLPIVAWQFGYISWISPLVNLLAVPFVTLILVPLCLVGIIGLNLFPLVAEWIFSAVDHLLGFALYLLAGTQQIPWAVTQLLVIPGLVWALALVALIVLLLPPVGKYKPLVLLLLLPLLSYGFKEKNDNWTIDVLEVGQGTAVLITKDHQVILYDVGPAFPSGFNMGDSVILPLLKARGITSVDMVFISHWDNDHSGSLPMLQTQIAIKQVLTTSDMCRLGHELAWQGLQIKILWPDDPKLHNDNNSSCVLHISDSQHSILLPGDIDGKTERELVARWGDSLKSDILLASHHGSNSSSVTSFINKVAADYVVFSQGFMNRWNFPRPEVLTRFSQLDAQLLSTSDVGQVSFIFEYQSKKLAVLQTFRQDRYPYWYANFPIDEKLRDL</sequence>
<dbReference type="GO" id="GO:0005886">
    <property type="term" value="C:plasma membrane"/>
    <property type="evidence" value="ECO:0007669"/>
    <property type="project" value="UniProtKB-SubCell"/>
</dbReference>
<dbReference type="Proteomes" id="UP000070299">
    <property type="component" value="Unassembled WGS sequence"/>
</dbReference>
<evidence type="ECO:0000256" key="1">
    <source>
        <dbReference type="ARBA" id="ARBA00004651"/>
    </source>
</evidence>
<feature type="transmembrane region" description="Helical" evidence="6">
    <location>
        <begin position="341"/>
        <end position="368"/>
    </location>
</feature>
<dbReference type="STRING" id="1799789.AX660_12475"/>
<dbReference type="InterPro" id="IPR035681">
    <property type="entry name" value="ComA-like_MBL"/>
</dbReference>
<organism evidence="8 9">
    <name type="scientific">Paraglaciecola hydrolytica</name>
    <dbReference type="NCBI Taxonomy" id="1799789"/>
    <lineage>
        <taxon>Bacteria</taxon>
        <taxon>Pseudomonadati</taxon>
        <taxon>Pseudomonadota</taxon>
        <taxon>Gammaproteobacteria</taxon>
        <taxon>Alteromonadales</taxon>
        <taxon>Alteromonadaceae</taxon>
        <taxon>Paraglaciecola</taxon>
    </lineage>
</organism>
<dbReference type="NCBIfam" id="TIGR00360">
    <property type="entry name" value="ComEC_N-term"/>
    <property type="match status" value="1"/>
</dbReference>
<accession>A0A136A177</accession>